<protein>
    <submittedName>
        <fullName evidence="3">3-oxoadipate enol-lactonase</fullName>
    </submittedName>
</protein>
<dbReference type="Pfam" id="PF02627">
    <property type="entry name" value="CMD"/>
    <property type="match status" value="1"/>
</dbReference>
<dbReference type="PRINTS" id="PR00111">
    <property type="entry name" value="ABHYDROLASE"/>
</dbReference>
<gene>
    <name evidence="3" type="primary">pcaD</name>
    <name evidence="3" type="ORF">GCM10009129_10880</name>
</gene>
<dbReference type="PANTHER" id="PTHR33570">
    <property type="entry name" value="4-CARBOXYMUCONOLACTONE DECARBOXYLASE FAMILY PROTEIN"/>
    <property type="match status" value="1"/>
</dbReference>
<dbReference type="RefSeq" id="WP_201503454.1">
    <property type="nucleotide sequence ID" value="NZ_BAAAFR010000001.1"/>
</dbReference>
<evidence type="ECO:0000259" key="1">
    <source>
        <dbReference type="Pfam" id="PF00561"/>
    </source>
</evidence>
<proteinExistence type="predicted"/>
<dbReference type="InterPro" id="IPR003779">
    <property type="entry name" value="CMD-like"/>
</dbReference>
<dbReference type="SUPFAM" id="SSF53474">
    <property type="entry name" value="alpha/beta-Hydrolases"/>
    <property type="match status" value="1"/>
</dbReference>
<accession>A0ABN0VS43</accession>
<evidence type="ECO:0000313" key="3">
    <source>
        <dbReference type="EMBL" id="GAA0315442.1"/>
    </source>
</evidence>
<dbReference type="InterPro" id="IPR052512">
    <property type="entry name" value="4CMD/NDH-1_regulator"/>
</dbReference>
<dbReference type="SUPFAM" id="SSF69118">
    <property type="entry name" value="AhpD-like"/>
    <property type="match status" value="1"/>
</dbReference>
<organism evidence="3 4">
    <name type="scientific">Psychrobacter aestuarii</name>
    <dbReference type="NCBI Taxonomy" id="556327"/>
    <lineage>
        <taxon>Bacteria</taxon>
        <taxon>Pseudomonadati</taxon>
        <taxon>Pseudomonadota</taxon>
        <taxon>Gammaproteobacteria</taxon>
        <taxon>Moraxellales</taxon>
        <taxon>Moraxellaceae</taxon>
        <taxon>Psychrobacter</taxon>
    </lineage>
</organism>
<dbReference type="Proteomes" id="UP001501787">
    <property type="component" value="Unassembled WGS sequence"/>
</dbReference>
<sequence length="390" mass="42350">MAFLHTGTHLIAYHDSGERYLPALVMAHPLGMDRSVWDSVCDQLHGHYRCIRWDLPGHGSSGAASSEVSIDALAKDALHLVDTLDIERFYFIGTSIGGMIGQSLCQIAPERLEQVWLTNTGAVIGTAEAWAERAAKVRDIGLGQMAETIVPRWFSPSYVEQHPDALSGWQVQLSRNDDESYAKLCEAIAQMDNRGKLANYSDTVTLIAGADDVSTPVAALEGLKEQFAEASLSVLDAVGHVPSLEAPKRLVAHIQADSARVTLGQTGVRYEQGLVQRKRILGDAHVAKASSNATTLDSPFQQFITRTAWGELWGDTSLTVQQRSMITTAILAALGRDGELELHLRTAQRLGIQEKQLQQVLMHVAIYAGVPAANHAFALAKNNGWGNPVS</sequence>
<keyword evidence="4" id="KW-1185">Reference proteome</keyword>
<comment type="caution">
    <text evidence="3">The sequence shown here is derived from an EMBL/GenBank/DDBJ whole genome shotgun (WGS) entry which is preliminary data.</text>
</comment>
<reference evidence="3 4" key="1">
    <citation type="journal article" date="2019" name="Int. J. Syst. Evol. Microbiol.">
        <title>The Global Catalogue of Microorganisms (GCM) 10K type strain sequencing project: providing services to taxonomists for standard genome sequencing and annotation.</title>
        <authorList>
            <consortium name="The Broad Institute Genomics Platform"/>
            <consortium name="The Broad Institute Genome Sequencing Center for Infectious Disease"/>
            <person name="Wu L."/>
            <person name="Ma J."/>
        </authorList>
    </citation>
    <scope>NUCLEOTIDE SEQUENCE [LARGE SCALE GENOMIC DNA]</scope>
    <source>
        <strain evidence="3 4">JCM 16343</strain>
    </source>
</reference>
<name>A0ABN0VS43_9GAMM</name>
<dbReference type="EMBL" id="BAAAFR010000001">
    <property type="protein sequence ID" value="GAA0315442.1"/>
    <property type="molecule type" value="Genomic_DNA"/>
</dbReference>
<dbReference type="InterPro" id="IPR029058">
    <property type="entry name" value="AB_hydrolase_fold"/>
</dbReference>
<dbReference type="Gene3D" id="1.20.1290.10">
    <property type="entry name" value="AhpD-like"/>
    <property type="match status" value="1"/>
</dbReference>
<dbReference type="InterPro" id="IPR029032">
    <property type="entry name" value="AhpD-like"/>
</dbReference>
<evidence type="ECO:0000259" key="2">
    <source>
        <dbReference type="Pfam" id="PF02627"/>
    </source>
</evidence>
<feature type="domain" description="AB hydrolase-1" evidence="1">
    <location>
        <begin position="22"/>
        <end position="131"/>
    </location>
</feature>
<dbReference type="Pfam" id="PF00561">
    <property type="entry name" value="Abhydrolase_1"/>
    <property type="match status" value="1"/>
</dbReference>
<dbReference type="Gene3D" id="3.40.50.1820">
    <property type="entry name" value="alpha/beta hydrolase"/>
    <property type="match status" value="1"/>
</dbReference>
<dbReference type="InterPro" id="IPR000073">
    <property type="entry name" value="AB_hydrolase_1"/>
</dbReference>
<evidence type="ECO:0000313" key="4">
    <source>
        <dbReference type="Proteomes" id="UP001501787"/>
    </source>
</evidence>
<feature type="domain" description="Carboxymuconolactone decarboxylase-like" evidence="2">
    <location>
        <begin position="300"/>
        <end position="381"/>
    </location>
</feature>
<dbReference type="PANTHER" id="PTHR33570:SF2">
    <property type="entry name" value="CARBOXYMUCONOLACTONE DECARBOXYLASE-LIKE DOMAIN-CONTAINING PROTEIN"/>
    <property type="match status" value="1"/>
</dbReference>